<sequence length="392" mass="44348">MGSSFLQLPLPTAPSTLRQDQRRDAALDLLNTCTLPRLLDLDDRPIFMLNIDDYAKGSQIPIQPVFCNAALREREQLLEQIIGTSSSLHDSTGTGASHDEFRIWVTNLSRFNDSRDLFPITIEFENWLWLGISIHPNWRLISGHTLFKDEDISEGDQLCESAPHLQNERHTGDLPGDVAKALASAEAIPTREIIEDVQESKFPFVVLGNDRDRNSSSSTSSITLSTPDSSVPDWTVPHPRGVLSDHIQFVRSIDWAKTPLGTMNRWSIQFREIICLVMRNPHPSSVFWGEDLTMLYNEAYRDDVTGDKHPALMGTGFSGPFGEMWHAVGPVIHECARTGHAQLNHNQPLPIMRYGYMEEAFFTWSFVSVDAMGSVLWIRTTHIMIGTSLWWY</sequence>
<proteinExistence type="predicted"/>
<reference evidence="1 2" key="1">
    <citation type="journal article" date="2019" name="bioRxiv">
        <title>Genomics, evolutionary history and diagnostics of the Alternaria alternata species group including apple and Asian pear pathotypes.</title>
        <authorList>
            <person name="Armitage A.D."/>
            <person name="Cockerton H.M."/>
            <person name="Sreenivasaprasad S."/>
            <person name="Woodhall J.W."/>
            <person name="Lane C.R."/>
            <person name="Harrison R.J."/>
            <person name="Clarkson J.P."/>
        </authorList>
    </citation>
    <scope>NUCLEOTIDE SEQUENCE [LARGE SCALE GENOMIC DNA]</scope>
    <source>
        <strain evidence="1 2">FERA 650</strain>
    </source>
</reference>
<evidence type="ECO:0000313" key="2">
    <source>
        <dbReference type="Proteomes" id="UP000293547"/>
    </source>
</evidence>
<evidence type="ECO:0000313" key="1">
    <source>
        <dbReference type="EMBL" id="KAB2109432.1"/>
    </source>
</evidence>
<keyword evidence="2" id="KW-1185">Reference proteome</keyword>
<gene>
    <name evidence="1" type="ORF">AG0111_0g393</name>
</gene>
<dbReference type="EMBL" id="PDWZ02000001">
    <property type="protein sequence ID" value="KAB2109432.1"/>
    <property type="molecule type" value="Genomic_DNA"/>
</dbReference>
<protein>
    <submittedName>
        <fullName evidence="1">Uncharacterized protein</fullName>
    </submittedName>
</protein>
<dbReference type="Proteomes" id="UP000293547">
    <property type="component" value="Unassembled WGS sequence"/>
</dbReference>
<name>A0ACB6FYD0_9PLEO</name>
<accession>A0ACB6FYD0</accession>
<comment type="caution">
    <text evidence="1">The sequence shown here is derived from an EMBL/GenBank/DDBJ whole genome shotgun (WGS) entry which is preliminary data.</text>
</comment>
<organism evidence="1 2">
    <name type="scientific">Alternaria gaisen</name>
    <dbReference type="NCBI Taxonomy" id="167740"/>
    <lineage>
        <taxon>Eukaryota</taxon>
        <taxon>Fungi</taxon>
        <taxon>Dikarya</taxon>
        <taxon>Ascomycota</taxon>
        <taxon>Pezizomycotina</taxon>
        <taxon>Dothideomycetes</taxon>
        <taxon>Pleosporomycetidae</taxon>
        <taxon>Pleosporales</taxon>
        <taxon>Pleosporineae</taxon>
        <taxon>Pleosporaceae</taxon>
        <taxon>Alternaria</taxon>
        <taxon>Alternaria sect. Alternaria</taxon>
    </lineage>
</organism>